<proteinExistence type="predicted"/>
<organism evidence="2 3">
    <name type="scientific">Parasponia andersonii</name>
    <name type="common">Sponia andersonii</name>
    <dbReference type="NCBI Taxonomy" id="3476"/>
    <lineage>
        <taxon>Eukaryota</taxon>
        <taxon>Viridiplantae</taxon>
        <taxon>Streptophyta</taxon>
        <taxon>Embryophyta</taxon>
        <taxon>Tracheophyta</taxon>
        <taxon>Spermatophyta</taxon>
        <taxon>Magnoliopsida</taxon>
        <taxon>eudicotyledons</taxon>
        <taxon>Gunneridae</taxon>
        <taxon>Pentapetalae</taxon>
        <taxon>rosids</taxon>
        <taxon>fabids</taxon>
        <taxon>Rosales</taxon>
        <taxon>Cannabaceae</taxon>
        <taxon>Parasponia</taxon>
    </lineage>
</organism>
<dbReference type="AlphaFoldDB" id="A0A2P5CE30"/>
<name>A0A2P5CE30_PARAD</name>
<reference evidence="3" key="1">
    <citation type="submission" date="2016-06" db="EMBL/GenBank/DDBJ databases">
        <title>Parallel loss of symbiosis genes in relatives of nitrogen-fixing non-legume Parasponia.</title>
        <authorList>
            <person name="Van Velzen R."/>
            <person name="Holmer R."/>
            <person name="Bu F."/>
            <person name="Rutten L."/>
            <person name="Van Zeijl A."/>
            <person name="Liu W."/>
            <person name="Santuari L."/>
            <person name="Cao Q."/>
            <person name="Sharma T."/>
            <person name="Shen D."/>
            <person name="Roswanjaya Y."/>
            <person name="Wardhani T."/>
            <person name="Kalhor M.S."/>
            <person name="Jansen J."/>
            <person name="Van den Hoogen J."/>
            <person name="Gungor B."/>
            <person name="Hartog M."/>
            <person name="Hontelez J."/>
            <person name="Verver J."/>
            <person name="Yang W.-C."/>
            <person name="Schijlen E."/>
            <person name="Repin R."/>
            <person name="Schilthuizen M."/>
            <person name="Schranz E."/>
            <person name="Heidstra R."/>
            <person name="Miyata K."/>
            <person name="Fedorova E."/>
            <person name="Kohlen W."/>
            <person name="Bisseling T."/>
            <person name="Smit S."/>
            <person name="Geurts R."/>
        </authorList>
    </citation>
    <scope>NUCLEOTIDE SEQUENCE [LARGE SCALE GENOMIC DNA]</scope>
    <source>
        <strain evidence="3">cv. WU1-14</strain>
    </source>
</reference>
<dbReference type="EMBL" id="JXTB01000141">
    <property type="protein sequence ID" value="PON59306.1"/>
    <property type="molecule type" value="Genomic_DNA"/>
</dbReference>
<evidence type="ECO:0000256" key="1">
    <source>
        <dbReference type="SAM" id="MobiDB-lite"/>
    </source>
</evidence>
<accession>A0A2P5CE30</accession>
<sequence>MARENVRRGMGWAIKYLPADLIKNHTAGITSLVDDPRGCTKSKRPCSKKVAADPQGIPTDVEELSNKTLPREYLS</sequence>
<protein>
    <submittedName>
        <fullName evidence="2">Uncharacterized protein</fullName>
    </submittedName>
</protein>
<keyword evidence="3" id="KW-1185">Reference proteome</keyword>
<comment type="caution">
    <text evidence="2">The sequence shown here is derived from an EMBL/GenBank/DDBJ whole genome shotgun (WGS) entry which is preliminary data.</text>
</comment>
<dbReference type="Proteomes" id="UP000237105">
    <property type="component" value="Unassembled WGS sequence"/>
</dbReference>
<evidence type="ECO:0000313" key="3">
    <source>
        <dbReference type="Proteomes" id="UP000237105"/>
    </source>
</evidence>
<evidence type="ECO:0000313" key="2">
    <source>
        <dbReference type="EMBL" id="PON59306.1"/>
    </source>
</evidence>
<gene>
    <name evidence="2" type="ORF">PanWU01x14_160550</name>
</gene>
<feature type="region of interest" description="Disordered" evidence="1">
    <location>
        <begin position="37"/>
        <end position="75"/>
    </location>
</feature>